<protein>
    <submittedName>
        <fullName evidence="1">mRNA interferase HigB</fullName>
        <ecNumber evidence="1">3.1.-.-</ecNumber>
    </submittedName>
</protein>
<name>A0A379G0G2_9GAMM</name>
<dbReference type="GO" id="GO:0004519">
    <property type="term" value="F:endonuclease activity"/>
    <property type="evidence" value="ECO:0007669"/>
    <property type="project" value="InterPro"/>
</dbReference>
<gene>
    <name evidence="1" type="primary">higB_1</name>
    <name evidence="1" type="ORF">NCTC12026_00812</name>
</gene>
<evidence type="ECO:0000313" key="1">
    <source>
        <dbReference type="EMBL" id="SUC34468.1"/>
    </source>
</evidence>
<dbReference type="Proteomes" id="UP000255129">
    <property type="component" value="Unassembled WGS sequence"/>
</dbReference>
<dbReference type="AlphaFoldDB" id="A0A379G0G2"/>
<accession>A0A379G0G2</accession>
<dbReference type="EC" id="3.1.-.-" evidence="1"/>
<sequence>MPLLSGIFFVFDYCLKLVLKWDYNLTSSQSGTINLDMKIISIKTLKDFWGRYPETEQPLRAWVDEAVKAAWKTPADIKGMYRNASILKNKRVVFNIKGNSYRLIVAIAYQRGWIFVKFVGTHEQYDEIDAETVELLS</sequence>
<keyword evidence="1" id="KW-0378">Hydrolase</keyword>
<dbReference type="InterPro" id="IPR018669">
    <property type="entry name" value="Toxin_HigB"/>
</dbReference>
<reference evidence="1 2" key="1">
    <citation type="submission" date="2018-06" db="EMBL/GenBank/DDBJ databases">
        <authorList>
            <consortium name="Pathogen Informatics"/>
            <person name="Doyle S."/>
        </authorList>
    </citation>
    <scope>NUCLEOTIDE SEQUENCE [LARGE SCALE GENOMIC DNA]</scope>
    <source>
        <strain evidence="1 2">NCTC12026</strain>
    </source>
</reference>
<evidence type="ECO:0000313" key="2">
    <source>
        <dbReference type="Proteomes" id="UP000255129"/>
    </source>
</evidence>
<organism evidence="1 2">
    <name type="scientific">Providencia rustigianii</name>
    <dbReference type="NCBI Taxonomy" id="158850"/>
    <lineage>
        <taxon>Bacteria</taxon>
        <taxon>Pseudomonadati</taxon>
        <taxon>Pseudomonadota</taxon>
        <taxon>Gammaproteobacteria</taxon>
        <taxon>Enterobacterales</taxon>
        <taxon>Morganellaceae</taxon>
        <taxon>Providencia</taxon>
    </lineage>
</organism>
<proteinExistence type="predicted"/>
<dbReference type="GO" id="GO:0016787">
    <property type="term" value="F:hydrolase activity"/>
    <property type="evidence" value="ECO:0007669"/>
    <property type="project" value="UniProtKB-KW"/>
</dbReference>
<dbReference type="GO" id="GO:0110001">
    <property type="term" value="C:toxin-antitoxin complex"/>
    <property type="evidence" value="ECO:0007669"/>
    <property type="project" value="InterPro"/>
</dbReference>
<dbReference type="Pfam" id="PF09907">
    <property type="entry name" value="HigB_toxin"/>
    <property type="match status" value="1"/>
</dbReference>
<dbReference type="EMBL" id="UGUA01000002">
    <property type="protein sequence ID" value="SUC34468.1"/>
    <property type="molecule type" value="Genomic_DNA"/>
</dbReference>
<dbReference type="GO" id="GO:0003723">
    <property type="term" value="F:RNA binding"/>
    <property type="evidence" value="ECO:0007669"/>
    <property type="project" value="InterPro"/>
</dbReference>